<accession>A0ABQ6MBV7</accession>
<evidence type="ECO:0000313" key="3">
    <source>
        <dbReference type="Proteomes" id="UP001165060"/>
    </source>
</evidence>
<name>A0ABQ6MBV7_9STRA</name>
<feature type="compositionally biased region" description="Basic and acidic residues" evidence="1">
    <location>
        <begin position="20"/>
        <end position="47"/>
    </location>
</feature>
<evidence type="ECO:0000313" key="2">
    <source>
        <dbReference type="EMBL" id="GMI23435.1"/>
    </source>
</evidence>
<feature type="region of interest" description="Disordered" evidence="1">
    <location>
        <begin position="1"/>
        <end position="53"/>
    </location>
</feature>
<proteinExistence type="predicted"/>
<organism evidence="2 3">
    <name type="scientific">Tetraparma gracilis</name>
    <dbReference type="NCBI Taxonomy" id="2962635"/>
    <lineage>
        <taxon>Eukaryota</taxon>
        <taxon>Sar</taxon>
        <taxon>Stramenopiles</taxon>
        <taxon>Ochrophyta</taxon>
        <taxon>Bolidophyceae</taxon>
        <taxon>Parmales</taxon>
        <taxon>Triparmaceae</taxon>
        <taxon>Tetraparma</taxon>
    </lineage>
</organism>
<reference evidence="2 3" key="1">
    <citation type="journal article" date="2023" name="Commun. Biol.">
        <title>Genome analysis of Parmales, the sister group of diatoms, reveals the evolutionary specialization of diatoms from phago-mixotrophs to photoautotrophs.</title>
        <authorList>
            <person name="Ban H."/>
            <person name="Sato S."/>
            <person name="Yoshikawa S."/>
            <person name="Yamada K."/>
            <person name="Nakamura Y."/>
            <person name="Ichinomiya M."/>
            <person name="Sato N."/>
            <person name="Blanc-Mathieu R."/>
            <person name="Endo H."/>
            <person name="Kuwata A."/>
            <person name="Ogata H."/>
        </authorList>
    </citation>
    <scope>NUCLEOTIDE SEQUENCE [LARGE SCALE GENOMIC DNA]</scope>
</reference>
<evidence type="ECO:0000256" key="1">
    <source>
        <dbReference type="SAM" id="MobiDB-lite"/>
    </source>
</evidence>
<comment type="caution">
    <text evidence="2">The sequence shown here is derived from an EMBL/GenBank/DDBJ whole genome shotgun (WGS) entry which is preliminary data.</text>
</comment>
<dbReference type="EMBL" id="BRYB01000126">
    <property type="protein sequence ID" value="GMI23435.1"/>
    <property type="molecule type" value="Genomic_DNA"/>
</dbReference>
<feature type="region of interest" description="Disordered" evidence="1">
    <location>
        <begin position="74"/>
        <end position="95"/>
    </location>
</feature>
<keyword evidence="3" id="KW-1185">Reference proteome</keyword>
<sequence length="95" mass="10570">MDSGTWTDDIGHPTQSVIERSVKKEKSRRREENEAARQHRIDEEYQRSHPSPRAAAVAAVYSPPEKEPVVEPELEAQVDPEVAPSTSTGCRCAIS</sequence>
<gene>
    <name evidence="2" type="ORF">TeGR_g4479</name>
</gene>
<protein>
    <submittedName>
        <fullName evidence="2">Uncharacterized protein</fullName>
    </submittedName>
</protein>
<dbReference type="Proteomes" id="UP001165060">
    <property type="component" value="Unassembled WGS sequence"/>
</dbReference>